<dbReference type="Proteomes" id="UP000433183">
    <property type="component" value="Segment"/>
</dbReference>
<dbReference type="EMBL" id="MN732867">
    <property type="protein sequence ID" value="QGZ16334.1"/>
    <property type="molecule type" value="Genomic_DNA"/>
</dbReference>
<protein>
    <submittedName>
        <fullName evidence="1">Uncharacterized protein</fullName>
    </submittedName>
</protein>
<keyword evidence="2" id="KW-1185">Reference proteome</keyword>
<sequence>MAGYHRREIKKRLYGSAGKIQEELDELNDAHEQGSKIMVLVELADLYGALEGYLEANYPGMQMHDLKKFSDITKRAFKNGDRQ</sequence>
<reference evidence="1 2" key="1">
    <citation type="submission" date="2019-11" db="EMBL/GenBank/DDBJ databases">
        <title>Characterization of a new Erwinia amylovora bacteriophage.</title>
        <authorList>
            <person name="Valentovich L.N."/>
            <person name="Akhremchuk A.E."/>
            <person name="Besarab N.V."/>
            <person name="Lagonenko A.L."/>
        </authorList>
    </citation>
    <scope>NUCLEOTIDE SEQUENCE [LARGE SCALE GENOMIC DNA]</scope>
</reference>
<organism evidence="1 2">
    <name type="scientific">Erwinia phage Hena1</name>
    <dbReference type="NCBI Taxonomy" id="2678601"/>
    <lineage>
        <taxon>Viruses</taxon>
        <taxon>Duplodnaviria</taxon>
        <taxon>Heunggongvirae</taxon>
        <taxon>Uroviricota</taxon>
        <taxon>Caudoviricetes</taxon>
        <taxon>Vequintavirinae</taxon>
        <taxon>Henunavirus</taxon>
        <taxon>Henunavirus hena1</taxon>
    </lineage>
</organism>
<evidence type="ECO:0000313" key="2">
    <source>
        <dbReference type="Proteomes" id="UP000433183"/>
    </source>
</evidence>
<gene>
    <name evidence="1" type="ORF">Hena1_01840</name>
</gene>
<evidence type="ECO:0000313" key="1">
    <source>
        <dbReference type="EMBL" id="QGZ16334.1"/>
    </source>
</evidence>
<accession>A0A6B9J8D2</accession>
<name>A0A6B9J8D2_9CAUD</name>
<proteinExistence type="predicted"/>